<keyword evidence="2" id="KW-0472">Membrane</keyword>
<dbReference type="PROSITE" id="PS50883">
    <property type="entry name" value="EAL"/>
    <property type="match status" value="1"/>
</dbReference>
<comment type="caution">
    <text evidence="5">The sequence shown here is derived from an EMBL/GenBank/DDBJ whole genome shotgun (WGS) entry which is preliminary data.</text>
</comment>
<accession>A0A939FUT4</accession>
<dbReference type="NCBIfam" id="TIGR00254">
    <property type="entry name" value="GGDEF"/>
    <property type="match status" value="1"/>
</dbReference>
<dbReference type="AlphaFoldDB" id="A0A939FUT4"/>
<evidence type="ECO:0000313" key="6">
    <source>
        <dbReference type="Proteomes" id="UP000664122"/>
    </source>
</evidence>
<keyword evidence="6" id="KW-1185">Reference proteome</keyword>
<proteinExistence type="predicted"/>
<dbReference type="Pfam" id="PF00990">
    <property type="entry name" value="GGDEF"/>
    <property type="match status" value="1"/>
</dbReference>
<dbReference type="InterPro" id="IPR052155">
    <property type="entry name" value="Biofilm_reg_signaling"/>
</dbReference>
<dbReference type="SUPFAM" id="SSF55073">
    <property type="entry name" value="Nucleotide cyclase"/>
    <property type="match status" value="1"/>
</dbReference>
<dbReference type="SMART" id="SM00267">
    <property type="entry name" value="GGDEF"/>
    <property type="match status" value="1"/>
</dbReference>
<dbReference type="InterPro" id="IPR043128">
    <property type="entry name" value="Rev_trsase/Diguanyl_cyclase"/>
</dbReference>
<evidence type="ECO:0000259" key="3">
    <source>
        <dbReference type="PROSITE" id="PS50883"/>
    </source>
</evidence>
<dbReference type="InterPro" id="IPR035919">
    <property type="entry name" value="EAL_sf"/>
</dbReference>
<feature type="transmembrane region" description="Helical" evidence="2">
    <location>
        <begin position="141"/>
        <end position="160"/>
    </location>
</feature>
<evidence type="ECO:0000313" key="5">
    <source>
        <dbReference type="EMBL" id="MBO0661917.1"/>
    </source>
</evidence>
<dbReference type="SMART" id="SM00052">
    <property type="entry name" value="EAL"/>
    <property type="match status" value="1"/>
</dbReference>
<dbReference type="SUPFAM" id="SSF141868">
    <property type="entry name" value="EAL domain-like"/>
    <property type="match status" value="1"/>
</dbReference>
<dbReference type="EMBL" id="JAFMPP010000003">
    <property type="protein sequence ID" value="MBO0661917.1"/>
    <property type="molecule type" value="Genomic_DNA"/>
</dbReference>
<dbReference type="PROSITE" id="PS50887">
    <property type="entry name" value="GGDEF"/>
    <property type="match status" value="1"/>
</dbReference>
<feature type="domain" description="EAL" evidence="3">
    <location>
        <begin position="350"/>
        <end position="601"/>
    </location>
</feature>
<evidence type="ECO:0000256" key="2">
    <source>
        <dbReference type="SAM" id="Phobius"/>
    </source>
</evidence>
<dbReference type="InterPro" id="IPR000160">
    <property type="entry name" value="GGDEF_dom"/>
</dbReference>
<dbReference type="CDD" id="cd01949">
    <property type="entry name" value="GGDEF"/>
    <property type="match status" value="1"/>
</dbReference>
<feature type="domain" description="GGDEF" evidence="4">
    <location>
        <begin position="208"/>
        <end position="341"/>
    </location>
</feature>
<gene>
    <name evidence="5" type="ORF">J1C48_04960</name>
</gene>
<reference evidence="5" key="1">
    <citation type="submission" date="2021-03" db="EMBL/GenBank/DDBJ databases">
        <title>Whole genome sequence of Jiella sp. CQZ9-1.</title>
        <authorList>
            <person name="Tuo L."/>
        </authorList>
    </citation>
    <scope>NUCLEOTIDE SEQUENCE</scope>
    <source>
        <strain evidence="5">CQZ9-1</strain>
    </source>
</reference>
<dbReference type="Pfam" id="PF00563">
    <property type="entry name" value="EAL"/>
    <property type="match status" value="1"/>
</dbReference>
<organism evidence="5 6">
    <name type="scientific">Jiella flava</name>
    <dbReference type="NCBI Taxonomy" id="2816857"/>
    <lineage>
        <taxon>Bacteria</taxon>
        <taxon>Pseudomonadati</taxon>
        <taxon>Pseudomonadota</taxon>
        <taxon>Alphaproteobacteria</taxon>
        <taxon>Hyphomicrobiales</taxon>
        <taxon>Aurantimonadaceae</taxon>
        <taxon>Jiella</taxon>
    </lineage>
</organism>
<dbReference type="CDD" id="cd01948">
    <property type="entry name" value="EAL"/>
    <property type="match status" value="1"/>
</dbReference>
<keyword evidence="2" id="KW-1133">Transmembrane helix</keyword>
<dbReference type="Gene3D" id="3.20.20.450">
    <property type="entry name" value="EAL domain"/>
    <property type="match status" value="1"/>
</dbReference>
<evidence type="ECO:0000259" key="4">
    <source>
        <dbReference type="PROSITE" id="PS50887"/>
    </source>
</evidence>
<dbReference type="InterPro" id="IPR029787">
    <property type="entry name" value="Nucleotide_cyclase"/>
</dbReference>
<feature type="coiled-coil region" evidence="1">
    <location>
        <begin position="336"/>
        <end position="363"/>
    </location>
</feature>
<dbReference type="PANTHER" id="PTHR44757">
    <property type="entry name" value="DIGUANYLATE CYCLASE DGCP"/>
    <property type="match status" value="1"/>
</dbReference>
<dbReference type="Gene3D" id="3.30.70.270">
    <property type="match status" value="1"/>
</dbReference>
<keyword evidence="2" id="KW-0812">Transmembrane</keyword>
<protein>
    <submittedName>
        <fullName evidence="5">Bifunctional diguanylate cyclase/phosphodiesterase</fullName>
    </submittedName>
</protein>
<keyword evidence="1" id="KW-0175">Coiled coil</keyword>
<dbReference type="InterPro" id="IPR001633">
    <property type="entry name" value="EAL_dom"/>
</dbReference>
<evidence type="ECO:0000256" key="1">
    <source>
        <dbReference type="SAM" id="Coils"/>
    </source>
</evidence>
<dbReference type="Proteomes" id="UP000664122">
    <property type="component" value="Unassembled WGS sequence"/>
</dbReference>
<name>A0A939FUT4_9HYPH</name>
<dbReference type="PANTHER" id="PTHR44757:SF2">
    <property type="entry name" value="BIOFILM ARCHITECTURE MAINTENANCE PROTEIN MBAA"/>
    <property type="match status" value="1"/>
</dbReference>
<sequence length="621" mass="69910">MYNRGQNFANLLLGPEGYADAFLTGIARNPGSEDIIRKVADLANIDSYTIFDRHGKEVFRSKSERYGWLLRDKSGGVSTGDKLSPSIIAKTGFWQVVHDDGATNPSVIMPLIRNGKAIGYLSIVSDMIAERDHYEKTLARTYALIILIVIVATCVPFMLYQRRRRKIDEADARIQFLADHDNLTHLLNRRRMQELCDQLLFKIRATREEIAYLYVDLDDISEINDHYGQSRGDEVLRIVARRLSAGLAADDLAARIGPDDFAIIRRRIKDRREVVTLARAMHEAVSEAIEIDGQIVTPKISIGCAIAPHHGRSHSELVKHAEIAHFHHKGDSAKDLVFFKAEMDEAMHRRREIEARIKHAMDADGFELFYQPLVKGRDGTLVGFEALIRLRDEAGNLISPTEFIPIAEARGYIKAIGSWVIREATRQVAEWPEPLFVSVNLSAVQFEDGDLVEIIVNALKTAGLSGDRLEVEVVESLLLERSEMILDQLTTLKQLGISIDMDDFGTGYSSLGYLWRFPFDKLKIDQSFMRALDNGERNVKEIVATIITLAHQMKMKVTTEGVETEEQATFLASLGCDQLQGYFFGKPRPASETTEHFLVGHRGTDRFGDPLEIGSSERRIA</sequence>